<feature type="domain" description="Cadherin" evidence="15">
    <location>
        <begin position="483"/>
        <end position="586"/>
    </location>
</feature>
<feature type="compositionally biased region" description="Low complexity" evidence="12">
    <location>
        <begin position="1171"/>
        <end position="1182"/>
    </location>
</feature>
<proteinExistence type="predicted"/>
<dbReference type="FunFam" id="2.60.40.60:FF:000020">
    <property type="entry name" value="Dachsous cadherin-related 1b"/>
    <property type="match status" value="2"/>
</dbReference>
<dbReference type="GeneID" id="106175590"/>
<evidence type="ECO:0000256" key="4">
    <source>
        <dbReference type="ARBA" id="ARBA00022729"/>
    </source>
</evidence>
<feature type="domain" description="Cadherin" evidence="15">
    <location>
        <begin position="589"/>
        <end position="694"/>
    </location>
</feature>
<keyword evidence="5" id="KW-0677">Repeat</keyword>
<evidence type="ECO:0000256" key="5">
    <source>
        <dbReference type="ARBA" id="ARBA00022737"/>
    </source>
</evidence>
<dbReference type="GO" id="GO:0005509">
    <property type="term" value="F:calcium ion binding"/>
    <property type="evidence" value="ECO:0007669"/>
    <property type="project" value="UniProtKB-UniRule"/>
</dbReference>
<accession>A0A1S3JSL1</accession>
<dbReference type="RefSeq" id="XP_013413109.1">
    <property type="nucleotide sequence ID" value="XM_013557655.2"/>
</dbReference>
<dbReference type="OrthoDB" id="6252479at2759"/>
<dbReference type="InterPro" id="IPR020894">
    <property type="entry name" value="Cadherin_CS"/>
</dbReference>
<protein>
    <submittedName>
        <fullName evidence="17 18">Protocadherin-1</fullName>
    </submittedName>
</protein>
<dbReference type="PRINTS" id="PR00205">
    <property type="entry name" value="CADHERIN"/>
</dbReference>
<evidence type="ECO:0000313" key="17">
    <source>
        <dbReference type="RefSeq" id="XP_013413109.1"/>
    </source>
</evidence>
<feature type="domain" description="Cadherin" evidence="15">
    <location>
        <begin position="260"/>
        <end position="366"/>
    </location>
</feature>
<feature type="region of interest" description="Disordered" evidence="12">
    <location>
        <begin position="1009"/>
        <end position="1057"/>
    </location>
</feature>
<evidence type="ECO:0000256" key="14">
    <source>
        <dbReference type="SAM" id="SignalP"/>
    </source>
</evidence>
<dbReference type="PANTHER" id="PTHR24028">
    <property type="entry name" value="CADHERIN-87A"/>
    <property type="match status" value="1"/>
</dbReference>
<dbReference type="CDD" id="cd11304">
    <property type="entry name" value="Cadherin_repeat"/>
    <property type="match status" value="7"/>
</dbReference>
<name>A0A1S3JSL1_LINAN</name>
<evidence type="ECO:0000256" key="10">
    <source>
        <dbReference type="ARBA" id="ARBA00023180"/>
    </source>
</evidence>
<dbReference type="KEGG" id="lak:106175590"/>
<feature type="region of interest" description="Disordered" evidence="12">
    <location>
        <begin position="1149"/>
        <end position="1185"/>
    </location>
</feature>
<evidence type="ECO:0000256" key="2">
    <source>
        <dbReference type="ARBA" id="ARBA00022475"/>
    </source>
</evidence>
<keyword evidence="4 14" id="KW-0732">Signal</keyword>
<feature type="compositionally biased region" description="Polar residues" evidence="12">
    <location>
        <begin position="924"/>
        <end position="940"/>
    </location>
</feature>
<evidence type="ECO:0000256" key="6">
    <source>
        <dbReference type="ARBA" id="ARBA00022837"/>
    </source>
</evidence>
<feature type="compositionally biased region" description="Polar residues" evidence="12">
    <location>
        <begin position="895"/>
        <end position="904"/>
    </location>
</feature>
<keyword evidence="3 13" id="KW-0812">Transmembrane</keyword>
<dbReference type="STRING" id="7574.A0A1S3JSL1"/>
<feature type="chain" id="PRO_5014545957" evidence="14">
    <location>
        <begin position="29"/>
        <end position="1229"/>
    </location>
</feature>
<dbReference type="OMA" id="TNECSEL"/>
<evidence type="ECO:0000256" key="7">
    <source>
        <dbReference type="ARBA" id="ARBA00022889"/>
    </source>
</evidence>
<dbReference type="SUPFAM" id="SSF49313">
    <property type="entry name" value="Cadherin-like"/>
    <property type="match status" value="7"/>
</dbReference>
<dbReference type="PROSITE" id="PS00232">
    <property type="entry name" value="CADHERIN_1"/>
    <property type="match status" value="2"/>
</dbReference>
<keyword evidence="6 11" id="KW-0106">Calcium</keyword>
<keyword evidence="2" id="KW-1003">Cell membrane</keyword>
<keyword evidence="16" id="KW-1185">Reference proteome</keyword>
<dbReference type="Pfam" id="PF00028">
    <property type="entry name" value="Cadherin"/>
    <property type="match status" value="6"/>
</dbReference>
<keyword evidence="7" id="KW-0130">Cell adhesion</keyword>
<dbReference type="PANTHER" id="PTHR24028:SF146">
    <property type="entry name" value="CADHERIN 96CB, ISOFORM D-RELATED"/>
    <property type="match status" value="1"/>
</dbReference>
<dbReference type="Gene3D" id="2.60.40.60">
    <property type="entry name" value="Cadherins"/>
    <property type="match status" value="7"/>
</dbReference>
<dbReference type="RefSeq" id="XP_013413110.1">
    <property type="nucleotide sequence ID" value="XM_013557656.2"/>
</dbReference>
<feature type="region of interest" description="Disordered" evidence="12">
    <location>
        <begin position="866"/>
        <end position="940"/>
    </location>
</feature>
<evidence type="ECO:0000256" key="3">
    <source>
        <dbReference type="ARBA" id="ARBA00022692"/>
    </source>
</evidence>
<evidence type="ECO:0000259" key="15">
    <source>
        <dbReference type="PROSITE" id="PS50268"/>
    </source>
</evidence>
<dbReference type="SMART" id="SM00112">
    <property type="entry name" value="CA"/>
    <property type="match status" value="7"/>
</dbReference>
<evidence type="ECO:0000256" key="9">
    <source>
        <dbReference type="ARBA" id="ARBA00023136"/>
    </source>
</evidence>
<evidence type="ECO:0000256" key="1">
    <source>
        <dbReference type="ARBA" id="ARBA00004251"/>
    </source>
</evidence>
<dbReference type="InterPro" id="IPR015919">
    <property type="entry name" value="Cadherin-like_sf"/>
</dbReference>
<evidence type="ECO:0000256" key="11">
    <source>
        <dbReference type="PROSITE-ProRule" id="PRU00043"/>
    </source>
</evidence>
<evidence type="ECO:0000256" key="12">
    <source>
        <dbReference type="SAM" id="MobiDB-lite"/>
    </source>
</evidence>
<sequence>MAFVNMPSNMRFFTCVVLASVFIIQSAAQTGPGIHSKVREGGSAGLYVGNIATDANYTRRFSDPVLQQLRYNFLTQGYPGTRYFRLDNQTGVIRTSETINREEVCADDLSVRCLVDLAVSVKNVPVQYVEIIKVQVEIEDTNDNSPSFPSDSLDFEVSESVSVNHTLFTNGATDPDFGTNSVQHYELLPQNSAFGLVQQTTVDGATELGLRVLQPLDRETTDSYSLTIIARDGGVPVRSGTVRISIQVRDINDNTPVFDQVDGYEKSITETAGPNFSVLTVHASDPDEGTNGEIAYSFSSGTSAKIRALFDINSNGLITLKGNVVYDDSPYQFTVYATDQGTPEARSSRTTVTVNVVDVNDNEPLININIISSSPEPQYAGHAVMWESEGAGKYVAHMAVSDADSGPNGQTKCELATQDFRLVKYPNDDNMYKILLDTDLNREERSEYNVTVNCWDEGSPPLRSSASFLAIVLDENDNDPVFSHQIYGAQIEENNAVGALLVTVNATDADIGNNALINFQLSSGAGGLVTLDPSTGEIRAKKQFDRETTPSFEFHVIAADSGSSANTATATVSVTVLDQNDESPVFKGSNLPYEFRIKENQTRYQYVGEVFAEDRDEGSSGQVWYGLDPNSEGAELFTIEPNTGRITTNQSLDRERKGSYRLVVIARDRGTTVQSTAIEAEVILLDINDNPPNIIYPYGDNNTVSLSYGTPVGITAATIVAEDIDSGVNAELVYSLDKPDSHNIFRIDPATGDIIISREMRLDDITKSRSRPYRLVVAVTDQGTPSNQVLVDFYIHVTNDPYVPLVGPNKSQMGEGLGQNLIIVIVLATVSAILAIILVIAIIMIKRQNKDNHAYNCRTEAQRALNGSKRSFGSNNSNNNDFKPEESGQCVMREQQLTPRSESSLLGRPDGQEMRQSPGGGTLSGTEISTFKSHPSFTSSIDQKTLENPQATSSLLQVTPELIFEYARDKPQELNALALHKVPQKGNRQQQPWVLSQKEKEAQELLDILKKPANQSTSNTDIDSECSGEVSNTDSGRGHSEEETQGMEGQQVRAKKYAPARDPYQPKSILHPNARFHKNRTSTDSGVFMNNNQGNKKNIGRVSQVPPCAIQVVSENNVCNQNIPRVQGSGRQEADDHGKMHTKVHFSSDIDYHSNSGDSNSEHRDSDGFSDSESTGSEYSSGDVEEELNVTAEKINAQNMSTVSAASSCVDPNQLCLDIDQMFFQDMVV</sequence>
<dbReference type="FunFam" id="2.60.40.60:FF:000002">
    <property type="entry name" value="Protocadherin alpha 2"/>
    <property type="match status" value="1"/>
</dbReference>
<dbReference type="FunFam" id="2.60.40.60:FF:000004">
    <property type="entry name" value="Protocadherin 1 gamma 2"/>
    <property type="match status" value="1"/>
</dbReference>
<evidence type="ECO:0000256" key="13">
    <source>
        <dbReference type="SAM" id="Phobius"/>
    </source>
</evidence>
<comment type="subcellular location">
    <subcellularLocation>
        <location evidence="1">Cell membrane</location>
        <topology evidence="1">Single-pass type I membrane protein</topology>
    </subcellularLocation>
</comment>
<organism evidence="16 19">
    <name type="scientific">Lingula anatina</name>
    <name type="common">Brachiopod</name>
    <name type="synonym">Lingula unguis</name>
    <dbReference type="NCBI Taxonomy" id="7574"/>
    <lineage>
        <taxon>Eukaryota</taxon>
        <taxon>Metazoa</taxon>
        <taxon>Spiralia</taxon>
        <taxon>Lophotrochozoa</taxon>
        <taxon>Brachiopoda</taxon>
        <taxon>Linguliformea</taxon>
        <taxon>Lingulata</taxon>
        <taxon>Lingulida</taxon>
        <taxon>Linguloidea</taxon>
        <taxon>Lingulidae</taxon>
        <taxon>Lingula</taxon>
    </lineage>
</organism>
<dbReference type="InterPro" id="IPR050174">
    <property type="entry name" value="Protocadherin/Cadherin-CA"/>
</dbReference>
<feature type="domain" description="Cadherin" evidence="15">
    <location>
        <begin position="709"/>
        <end position="806"/>
    </location>
</feature>
<reference evidence="17 18" key="1">
    <citation type="submission" date="2025-04" db="UniProtKB">
        <authorList>
            <consortium name="RefSeq"/>
        </authorList>
    </citation>
    <scope>IDENTIFICATION</scope>
    <source>
        <tissue evidence="17 18">Gonads</tissue>
    </source>
</reference>
<keyword evidence="8 13" id="KW-1133">Transmembrane helix</keyword>
<evidence type="ECO:0000313" key="16">
    <source>
        <dbReference type="Proteomes" id="UP000085678"/>
    </source>
</evidence>
<evidence type="ECO:0000256" key="8">
    <source>
        <dbReference type="ARBA" id="ARBA00022989"/>
    </source>
</evidence>
<dbReference type="FunFam" id="2.60.40.60:FF:000007">
    <property type="entry name" value="Protocadherin alpha 2"/>
    <property type="match status" value="1"/>
</dbReference>
<feature type="transmembrane region" description="Helical" evidence="13">
    <location>
        <begin position="821"/>
        <end position="845"/>
    </location>
</feature>
<dbReference type="AlphaFoldDB" id="A0A1S3JSL1"/>
<keyword evidence="9 13" id="KW-0472">Membrane</keyword>
<dbReference type="RefSeq" id="XP_013413111.1">
    <property type="nucleotide sequence ID" value="XM_013557657.2"/>
</dbReference>
<feature type="domain" description="Cadherin" evidence="15">
    <location>
        <begin position="52"/>
        <end position="148"/>
    </location>
</feature>
<feature type="compositionally biased region" description="Low complexity" evidence="12">
    <location>
        <begin position="866"/>
        <end position="880"/>
    </location>
</feature>
<keyword evidence="10" id="KW-0325">Glycoprotein</keyword>
<feature type="domain" description="Cadherin" evidence="15">
    <location>
        <begin position="387"/>
        <end position="482"/>
    </location>
</feature>
<evidence type="ECO:0000313" key="19">
    <source>
        <dbReference type="RefSeq" id="XP_013413111.1"/>
    </source>
</evidence>
<dbReference type="Proteomes" id="UP000085678">
    <property type="component" value="Unplaced"/>
</dbReference>
<dbReference type="PROSITE" id="PS50268">
    <property type="entry name" value="CADHERIN_2"/>
    <property type="match status" value="7"/>
</dbReference>
<feature type="signal peptide" evidence="14">
    <location>
        <begin position="1"/>
        <end position="28"/>
    </location>
</feature>
<gene>
    <name evidence="17 18 19" type="primary">LOC106175590</name>
</gene>
<evidence type="ECO:0000313" key="18">
    <source>
        <dbReference type="RefSeq" id="XP_013413110.1"/>
    </source>
</evidence>
<dbReference type="GO" id="GO:0007156">
    <property type="term" value="P:homophilic cell adhesion via plasma membrane adhesion molecules"/>
    <property type="evidence" value="ECO:0007669"/>
    <property type="project" value="InterPro"/>
</dbReference>
<feature type="domain" description="Cadherin" evidence="15">
    <location>
        <begin position="149"/>
        <end position="258"/>
    </location>
</feature>
<dbReference type="GO" id="GO:0005886">
    <property type="term" value="C:plasma membrane"/>
    <property type="evidence" value="ECO:0007669"/>
    <property type="project" value="UniProtKB-SubCell"/>
</dbReference>
<dbReference type="InterPro" id="IPR002126">
    <property type="entry name" value="Cadherin-like_dom"/>
</dbReference>